<dbReference type="GO" id="GO:0006508">
    <property type="term" value="P:proteolysis"/>
    <property type="evidence" value="ECO:0007669"/>
    <property type="project" value="UniProtKB-UniRule"/>
</dbReference>
<feature type="chain" id="PRO_5020666558" description="Tricorn protease homolog" evidence="10">
    <location>
        <begin position="20"/>
        <end position="1099"/>
    </location>
</feature>
<evidence type="ECO:0000256" key="10">
    <source>
        <dbReference type="SAM" id="SignalP"/>
    </source>
</evidence>
<dbReference type="AlphaFoldDB" id="A0A4V2RNC0"/>
<dbReference type="CDD" id="cd07562">
    <property type="entry name" value="Peptidase_S41_TRI"/>
    <property type="match status" value="1"/>
</dbReference>
<dbReference type="InterPro" id="IPR028204">
    <property type="entry name" value="Tricorn_C1"/>
</dbReference>
<evidence type="ECO:0000256" key="1">
    <source>
        <dbReference type="ARBA" id="ARBA00004496"/>
    </source>
</evidence>
<proteinExistence type="inferred from homology"/>
<dbReference type="SUPFAM" id="SSF50156">
    <property type="entry name" value="PDZ domain-like"/>
    <property type="match status" value="1"/>
</dbReference>
<accession>A0A4V2RNC0</accession>
<dbReference type="Gene3D" id="2.120.10.60">
    <property type="entry name" value="Tricorn protease N-terminal domain"/>
    <property type="match status" value="2"/>
</dbReference>
<dbReference type="OrthoDB" id="9815657at2"/>
<dbReference type="Gene3D" id="3.30.750.44">
    <property type="match status" value="1"/>
</dbReference>
<evidence type="ECO:0000256" key="2">
    <source>
        <dbReference type="ARBA" id="ARBA00008524"/>
    </source>
</evidence>
<name>A0A4V2RNC0_9BACT</name>
<dbReference type="Pfam" id="PF03572">
    <property type="entry name" value="Peptidase_S41"/>
    <property type="match status" value="1"/>
</dbReference>
<dbReference type="RefSeq" id="WP_131840245.1">
    <property type="nucleotide sequence ID" value="NZ_SLWB01000016.1"/>
</dbReference>
<evidence type="ECO:0000256" key="7">
    <source>
        <dbReference type="PIRNR" id="PIRNR036421"/>
    </source>
</evidence>
<evidence type="ECO:0000313" key="13">
    <source>
        <dbReference type="EMBL" id="TCN63080.1"/>
    </source>
</evidence>
<dbReference type="SUPFAM" id="SSF69304">
    <property type="entry name" value="Tricorn protease N-terminal domain"/>
    <property type="match status" value="1"/>
</dbReference>
<dbReference type="SUPFAM" id="SSF82171">
    <property type="entry name" value="DPP6 N-terminal domain-like"/>
    <property type="match status" value="1"/>
</dbReference>
<evidence type="ECO:0000256" key="8">
    <source>
        <dbReference type="PIRSR" id="PIRSR036421-1"/>
    </source>
</evidence>
<dbReference type="GO" id="GO:0008236">
    <property type="term" value="F:serine-type peptidase activity"/>
    <property type="evidence" value="ECO:0007669"/>
    <property type="project" value="UniProtKB-UniRule"/>
</dbReference>
<keyword evidence="5 7" id="KW-0378">Hydrolase</keyword>
<sequence>MKKFLIAIAAFLGFSAAQAQDSPLWLRYPSISPDGKTIAFTYKGDIYTVPAAGGKAQAVTTNPSYDYLPVWSPDGKTIAFSSDRNGNFDVYVVPAEGGTPTRLTTNSANENVQTFTPDGKQVIFTASIQKPASNQQYPASYLTETYAVSVNGGRSTLLTSAAGENHVYTKDGKTVFYNDIKGQENAWRKHHTSSVARDIWKWNIATNTFTQLTVEGAEDRDPVLTADEKTVYYLSENSGSFNVWKMDVANPKSIAQVTSFTKDPVRFLSISNNNILAFSQNGELYTLAQSGKPEKVKVTIVNDSDNQVEKETARNGLSEGVLSPNGKELAIVVRGDIYVTAVDYGTTRRITNTPGQERSPSFSPDGRTLVYAGFRNGSWNLYTSTITKAEEPFFFAASSVKEETLLDSPEETFQPLFSPKGGEVAYLSDRTKINIIDVKTKAVRQITDGSKNFSYSDGDISFGWSPDGKWLTLAYIDKLRQGYNDIGIVSSKGGEIKNITQSGYMQDDPKWMMGGDIILFSSDRYGMRAHGSWGSQRDVFGIFTNKAAYDKSKLSQEDLDLIKEQEKMKKEAEKKAAEAKKDDKKKPAKKGDAAKADTAKKESKPEVKDLKIELNGIEDRVERLTINSSNLADYVITPDGEKLYYLAAFEGGYDLWVNELRKNETKLVVKLNGRGGSLMLDKEAKNLFVIASSGITKIEVANGNRKPVTFAADVEVDHAAERAYMFDHVYKTVKSKFYRTDLQGCDWEYYKSNYERFLPYIDNNFDFAQLLSELLGELNASHTGSSYRATKENADATARLGLLMDMTYTGEGAKVVEVIKDGPFDRESSKVKAGSMLVAIDGSPVKAGEDYYPLLNKKAGKRTMLTFKDDKGSTWDEVIKPISAGAESELMYNRWIDNRRAEVEKLSGGRLGYVHIRSMADESFRTTFSDVFGRYNQKEGIIIDTRFNGGGRMHEDIEALFSGTKYLEQVPRGQYVGLQPTKRWTKASIMLMGEANYSNAHGTPWVYKHMGIGKLVGMPVPGTMTSVWWENMQDNSITYGIPIIGYRTKEGNFLENTQLEPDFKVANQSTILDQGRDQQIEEAVKELLKDIDANKSKTW</sequence>
<dbReference type="SUPFAM" id="SSF52096">
    <property type="entry name" value="ClpP/crotonase"/>
    <property type="match status" value="1"/>
</dbReference>
<dbReference type="PANTHER" id="PTHR43253:SF1">
    <property type="entry name" value="TRICORN PROTEASE HOMOLOG 2-RELATED"/>
    <property type="match status" value="1"/>
</dbReference>
<dbReference type="Gene3D" id="3.90.226.10">
    <property type="entry name" value="2-enoyl-CoA Hydratase, Chain A, domain 1"/>
    <property type="match status" value="1"/>
</dbReference>
<feature type="signal peptide" evidence="10">
    <location>
        <begin position="1"/>
        <end position="19"/>
    </location>
</feature>
<dbReference type="Pfam" id="PF07676">
    <property type="entry name" value="PD40"/>
    <property type="match status" value="1"/>
</dbReference>
<reference evidence="13 14" key="1">
    <citation type="submission" date="2019-03" db="EMBL/GenBank/DDBJ databases">
        <title>Genomic Encyclopedia of Archaeal and Bacterial Type Strains, Phase II (KMG-II): from individual species to whole genera.</title>
        <authorList>
            <person name="Goeker M."/>
        </authorList>
    </citation>
    <scope>NUCLEOTIDE SEQUENCE [LARGE SCALE GENOMIC DNA]</scope>
    <source>
        <strain evidence="13 14">RL-C</strain>
    </source>
</reference>
<dbReference type="Pfam" id="PF26549">
    <property type="entry name" value="Tricorn_N"/>
    <property type="match status" value="1"/>
</dbReference>
<evidence type="ECO:0000256" key="5">
    <source>
        <dbReference type="ARBA" id="ARBA00022801"/>
    </source>
</evidence>
<keyword evidence="4 7" id="KW-0645">Protease</keyword>
<evidence type="ECO:0000313" key="14">
    <source>
        <dbReference type="Proteomes" id="UP000294830"/>
    </source>
</evidence>
<keyword evidence="10" id="KW-0732">Signal</keyword>
<dbReference type="Gene3D" id="2.120.10.30">
    <property type="entry name" value="TolB, C-terminal domain"/>
    <property type="match status" value="1"/>
</dbReference>
<keyword evidence="6 7" id="KW-0720">Serine protease</keyword>
<evidence type="ECO:0000256" key="9">
    <source>
        <dbReference type="SAM" id="MobiDB-lite"/>
    </source>
</evidence>
<dbReference type="PIRSF" id="PIRSF036421">
    <property type="entry name" value="Tricorn_protease"/>
    <property type="match status" value="1"/>
</dbReference>
<comment type="similarity">
    <text evidence="2 7">Belongs to the peptidase S41B family.</text>
</comment>
<dbReference type="InterPro" id="IPR011042">
    <property type="entry name" value="6-blade_b-propeller_TolB-like"/>
</dbReference>
<gene>
    <name evidence="13" type="ORF">CLV25_11658</name>
</gene>
<dbReference type="Proteomes" id="UP000294830">
    <property type="component" value="Unassembled WGS sequence"/>
</dbReference>
<dbReference type="InterPro" id="IPR036034">
    <property type="entry name" value="PDZ_sf"/>
</dbReference>
<feature type="region of interest" description="Disordered" evidence="9">
    <location>
        <begin position="570"/>
        <end position="602"/>
    </location>
</feature>
<dbReference type="Pfam" id="PF14684">
    <property type="entry name" value="Tricorn_C1"/>
    <property type="match status" value="1"/>
</dbReference>
<evidence type="ECO:0000256" key="3">
    <source>
        <dbReference type="ARBA" id="ARBA00022490"/>
    </source>
</evidence>
<dbReference type="InterPro" id="IPR012393">
    <property type="entry name" value="Tricorn_protease"/>
</dbReference>
<comment type="caution">
    <text evidence="13">The sequence shown here is derived from an EMBL/GenBank/DDBJ whole genome shotgun (WGS) entry which is preliminary data.</text>
</comment>
<feature type="active site" description="Nucleophile" evidence="8">
    <location>
        <position position="998"/>
    </location>
</feature>
<dbReference type="PANTHER" id="PTHR43253">
    <property type="entry name" value="TRICORN PROTEASE HOMOLOG 2-RELATED"/>
    <property type="match status" value="1"/>
</dbReference>
<feature type="domain" description="Tricorn protease C1" evidence="12">
    <location>
        <begin position="719"/>
        <end position="776"/>
    </location>
</feature>
<protein>
    <recommendedName>
        <fullName evidence="7">Tricorn protease homolog</fullName>
        <ecNumber evidence="7">3.4.21.-</ecNumber>
    </recommendedName>
</protein>
<keyword evidence="14" id="KW-1185">Reference proteome</keyword>
<comment type="subcellular location">
    <subcellularLocation>
        <location evidence="1 7">Cytoplasm</location>
    </subcellularLocation>
</comment>
<evidence type="ECO:0000259" key="12">
    <source>
        <dbReference type="Pfam" id="PF14684"/>
    </source>
</evidence>
<feature type="active site" description="Charge relay system" evidence="8">
    <location>
        <position position="782"/>
    </location>
</feature>
<dbReference type="GO" id="GO:0005737">
    <property type="term" value="C:cytoplasm"/>
    <property type="evidence" value="ECO:0007669"/>
    <property type="project" value="UniProtKB-SubCell"/>
</dbReference>
<dbReference type="EMBL" id="SLWB01000016">
    <property type="protein sequence ID" value="TCN63080.1"/>
    <property type="molecule type" value="Genomic_DNA"/>
</dbReference>
<feature type="active site" description="Charge relay system" evidence="8">
    <location>
        <position position="1055"/>
    </location>
</feature>
<evidence type="ECO:0000256" key="6">
    <source>
        <dbReference type="ARBA" id="ARBA00022825"/>
    </source>
</evidence>
<comment type="function">
    <text evidence="7">Degrades oligopeptides.</text>
</comment>
<dbReference type="InterPro" id="IPR005151">
    <property type="entry name" value="Tail-specific_protease"/>
</dbReference>
<dbReference type="InterPro" id="IPR029045">
    <property type="entry name" value="ClpP/crotonase-like_dom_sf"/>
</dbReference>
<dbReference type="InterPro" id="IPR011659">
    <property type="entry name" value="WD40"/>
</dbReference>
<dbReference type="Gene3D" id="2.30.42.10">
    <property type="match status" value="1"/>
</dbReference>
<feature type="domain" description="Tail specific protease" evidence="11">
    <location>
        <begin position="910"/>
        <end position="1065"/>
    </location>
</feature>
<organism evidence="13 14">
    <name type="scientific">Acetobacteroides hydrogenigenes</name>
    <dbReference type="NCBI Taxonomy" id="979970"/>
    <lineage>
        <taxon>Bacteria</taxon>
        <taxon>Pseudomonadati</taxon>
        <taxon>Bacteroidota</taxon>
        <taxon>Bacteroidia</taxon>
        <taxon>Bacteroidales</taxon>
        <taxon>Rikenellaceae</taxon>
        <taxon>Acetobacteroides</taxon>
    </lineage>
</organism>
<dbReference type="EC" id="3.4.21.-" evidence="7"/>
<keyword evidence="3 7" id="KW-0963">Cytoplasm</keyword>
<evidence type="ECO:0000256" key="4">
    <source>
        <dbReference type="ARBA" id="ARBA00022670"/>
    </source>
</evidence>
<evidence type="ECO:0000259" key="11">
    <source>
        <dbReference type="Pfam" id="PF03572"/>
    </source>
</evidence>